<organism evidence="3 4">
    <name type="scientific">Haloactinopolyspora alba</name>
    <dbReference type="NCBI Taxonomy" id="648780"/>
    <lineage>
        <taxon>Bacteria</taxon>
        <taxon>Bacillati</taxon>
        <taxon>Actinomycetota</taxon>
        <taxon>Actinomycetes</taxon>
        <taxon>Jiangellales</taxon>
        <taxon>Jiangellaceae</taxon>
        <taxon>Haloactinopolyspora</taxon>
    </lineage>
</organism>
<dbReference type="PANTHER" id="PTHR10937">
    <property type="entry name" value="GLUCOSAMINE--FRUCTOSE-6-PHOSPHATE AMINOTRANSFERASE, ISOMERIZING"/>
    <property type="match status" value="1"/>
</dbReference>
<feature type="domain" description="SIS" evidence="2">
    <location>
        <begin position="25"/>
        <end position="165"/>
    </location>
</feature>
<comment type="caution">
    <text evidence="3">The sequence shown here is derived from an EMBL/GenBank/DDBJ whole genome shotgun (WGS) entry which is preliminary data.</text>
</comment>
<gene>
    <name evidence="3" type="ORF">CLV30_12058</name>
</gene>
<dbReference type="SUPFAM" id="SSF53697">
    <property type="entry name" value="SIS domain"/>
    <property type="match status" value="1"/>
</dbReference>
<dbReference type="InterPro" id="IPR035466">
    <property type="entry name" value="GlmS/AgaS_SIS"/>
</dbReference>
<dbReference type="InterPro" id="IPR046348">
    <property type="entry name" value="SIS_dom_sf"/>
</dbReference>
<dbReference type="GO" id="GO:1901135">
    <property type="term" value="P:carbohydrate derivative metabolic process"/>
    <property type="evidence" value="ECO:0007669"/>
    <property type="project" value="InterPro"/>
</dbReference>
<dbReference type="PROSITE" id="PS51464">
    <property type="entry name" value="SIS"/>
    <property type="match status" value="1"/>
</dbReference>
<reference evidence="3 4" key="1">
    <citation type="submission" date="2018-03" db="EMBL/GenBank/DDBJ databases">
        <title>Genomic Encyclopedia of Archaeal and Bacterial Type Strains, Phase II (KMG-II): from individual species to whole genera.</title>
        <authorList>
            <person name="Goeker M."/>
        </authorList>
    </citation>
    <scope>NUCLEOTIDE SEQUENCE [LARGE SCALE GENOMIC DNA]</scope>
    <source>
        <strain evidence="3 4">DSM 45211</strain>
    </source>
</reference>
<dbReference type="Gene3D" id="3.40.50.10490">
    <property type="entry name" value="Glucose-6-phosphate isomerase like protein, domain 1"/>
    <property type="match status" value="3"/>
</dbReference>
<dbReference type="CDD" id="cd05009">
    <property type="entry name" value="SIS_GlmS_GlmD_2"/>
    <property type="match status" value="1"/>
</dbReference>
<dbReference type="InterPro" id="IPR001347">
    <property type="entry name" value="SIS_dom"/>
</dbReference>
<dbReference type="Pfam" id="PF01380">
    <property type="entry name" value="SIS"/>
    <property type="match status" value="1"/>
</dbReference>
<dbReference type="GO" id="GO:0097367">
    <property type="term" value="F:carbohydrate derivative binding"/>
    <property type="evidence" value="ECO:0007669"/>
    <property type="project" value="InterPro"/>
</dbReference>
<dbReference type="CDD" id="cd05008">
    <property type="entry name" value="SIS_GlmS_GlmD_1"/>
    <property type="match status" value="1"/>
</dbReference>
<accession>A0A2P8DM33</accession>
<proteinExistence type="predicted"/>
<evidence type="ECO:0000313" key="3">
    <source>
        <dbReference type="EMBL" id="PSK98272.1"/>
    </source>
</evidence>
<sequence>MSTHTKAEIAGQPACWERAAGALPAARSVLPEPGERVAVVGCGTSWFMAMSYAAMREGAGLGETDAFAASEMPDGRRYDAVVAITRSGTTTEVLRLLAGVDAARTVALTAVPASPVTEAAEHSVVLDFADEESVVQTRSATSTLALLRAHLGQDLSVPIADAEKALAEPLDGLRESGQFSFVGTGWTVGLAHEAALKLRESAQMWAEAYPAMDYRHGPIAIAEPGRTVWSFGTPPSGLDDDVAATGADFVTSDLDPMAHLIVAQRLAAVLADDRGMNADRPRNLTRSVVLPGA</sequence>
<keyword evidence="4" id="KW-1185">Reference proteome</keyword>
<protein>
    <submittedName>
        <fullName evidence="3">Fructoselysine-6-P-deglycase FrlB-like protein</fullName>
    </submittedName>
</protein>
<name>A0A2P8DM33_9ACTN</name>
<dbReference type="Proteomes" id="UP000243528">
    <property type="component" value="Unassembled WGS sequence"/>
</dbReference>
<dbReference type="OrthoDB" id="367283at2"/>
<dbReference type="AlphaFoldDB" id="A0A2P8DM33"/>
<dbReference type="InterPro" id="IPR035490">
    <property type="entry name" value="GlmS/FrlB_SIS"/>
</dbReference>
<keyword evidence="1" id="KW-0677">Repeat</keyword>
<evidence type="ECO:0000256" key="1">
    <source>
        <dbReference type="ARBA" id="ARBA00022737"/>
    </source>
</evidence>
<dbReference type="RefSeq" id="WP_106539241.1">
    <property type="nucleotide sequence ID" value="NZ_PYGE01000020.1"/>
</dbReference>
<evidence type="ECO:0000313" key="4">
    <source>
        <dbReference type="Proteomes" id="UP000243528"/>
    </source>
</evidence>
<evidence type="ECO:0000259" key="2">
    <source>
        <dbReference type="PROSITE" id="PS51464"/>
    </source>
</evidence>
<dbReference type="EMBL" id="PYGE01000020">
    <property type="protein sequence ID" value="PSK98272.1"/>
    <property type="molecule type" value="Genomic_DNA"/>
</dbReference>